<dbReference type="RefSeq" id="WP_207599035.1">
    <property type="nucleotide sequence ID" value="NZ_JAFNJU010000003.1"/>
</dbReference>
<keyword evidence="8" id="KW-1185">Reference proteome</keyword>
<keyword evidence="3" id="KW-0378">Hydrolase</keyword>
<dbReference type="Gene3D" id="2.70.40.10">
    <property type="match status" value="1"/>
</dbReference>
<dbReference type="Pfam" id="PF00692">
    <property type="entry name" value="dUTPase"/>
    <property type="match status" value="1"/>
</dbReference>
<comment type="catalytic activity">
    <reaction evidence="5">
        <text>dUTP + H2O = dUMP + diphosphate + H(+)</text>
        <dbReference type="Rhea" id="RHEA:10248"/>
        <dbReference type="ChEBI" id="CHEBI:15377"/>
        <dbReference type="ChEBI" id="CHEBI:15378"/>
        <dbReference type="ChEBI" id="CHEBI:33019"/>
        <dbReference type="ChEBI" id="CHEBI:61555"/>
        <dbReference type="ChEBI" id="CHEBI:246422"/>
        <dbReference type="EC" id="3.6.1.23"/>
    </reaction>
</comment>
<evidence type="ECO:0000256" key="1">
    <source>
        <dbReference type="ARBA" id="ARBA00006581"/>
    </source>
</evidence>
<evidence type="ECO:0000256" key="2">
    <source>
        <dbReference type="ARBA" id="ARBA00012379"/>
    </source>
</evidence>
<dbReference type="PANTHER" id="PTHR11241">
    <property type="entry name" value="DEOXYURIDINE 5'-TRIPHOSPHATE NUCLEOTIDOHYDROLASE"/>
    <property type="match status" value="1"/>
</dbReference>
<dbReference type="GO" id="GO:0004170">
    <property type="term" value="F:dUTP diphosphatase activity"/>
    <property type="evidence" value="ECO:0007669"/>
    <property type="project" value="UniProtKB-EC"/>
</dbReference>
<sequence>MKKEKIHIELMEDGRIPAYANFNDAGADVYAAEDLVIRPGEKIIIPLNFKVALPDSIEMQVRPRSGLSLKTSLSIPNSPGTVDAGYRNPVGVIAENTYNIATLPYEMLYNEELRAEVQRNCRILFPDKKDGVFTTYSAKGTETQETLGLAPFLVLDEQNNPYGTLYIEKGTKIAQVVFNEVIHAEFIETDDVSIIGKNRGGGYGSTGLK</sequence>
<evidence type="ECO:0000313" key="8">
    <source>
        <dbReference type="Proteomes" id="UP000664218"/>
    </source>
</evidence>
<comment type="caution">
    <text evidence="7">The sequence shown here is derived from an EMBL/GenBank/DDBJ whole genome shotgun (WGS) entry which is preliminary data.</text>
</comment>
<dbReference type="InterPro" id="IPR029054">
    <property type="entry name" value="dUTPase-like"/>
</dbReference>
<feature type="domain" description="dUTPase-like" evidence="6">
    <location>
        <begin position="15"/>
        <end position="97"/>
    </location>
</feature>
<comment type="similarity">
    <text evidence="1">Belongs to the dUTPase family.</text>
</comment>
<dbReference type="InterPro" id="IPR033704">
    <property type="entry name" value="dUTPase_trimeric"/>
</dbReference>
<evidence type="ECO:0000259" key="6">
    <source>
        <dbReference type="Pfam" id="PF00692"/>
    </source>
</evidence>
<dbReference type="CDD" id="cd07557">
    <property type="entry name" value="trimeric_dUTPase"/>
    <property type="match status" value="1"/>
</dbReference>
<keyword evidence="7" id="KW-0032">Aminotransferase</keyword>
<protein>
    <recommendedName>
        <fullName evidence="2">dUTP diphosphatase</fullName>
        <ecNumber evidence="2">3.6.1.23</ecNumber>
    </recommendedName>
</protein>
<dbReference type="PANTHER" id="PTHR11241:SF0">
    <property type="entry name" value="DEOXYURIDINE 5'-TRIPHOSPHATE NUCLEOTIDOHYDROLASE"/>
    <property type="match status" value="1"/>
</dbReference>
<gene>
    <name evidence="7" type="ORF">J3A84_05675</name>
</gene>
<proteinExistence type="inferred from homology"/>
<dbReference type="InterPro" id="IPR008181">
    <property type="entry name" value="dUTPase"/>
</dbReference>
<accession>A0A939H8M2</accession>
<dbReference type="SUPFAM" id="SSF51283">
    <property type="entry name" value="dUTPase-like"/>
    <property type="match status" value="1"/>
</dbReference>
<evidence type="ECO:0000256" key="4">
    <source>
        <dbReference type="ARBA" id="ARBA00023080"/>
    </source>
</evidence>
<reference evidence="7" key="1">
    <citation type="submission" date="2021-03" db="EMBL/GenBank/DDBJ databases">
        <title>Proteiniclasticum marinus sp. nov., isolated from tidal flat sediment.</title>
        <authorList>
            <person name="Namirimu T."/>
            <person name="Yang J.-A."/>
            <person name="Yang S.-H."/>
            <person name="Kim Y.-J."/>
            <person name="Kwon K.K."/>
        </authorList>
    </citation>
    <scope>NUCLEOTIDE SEQUENCE</scope>
    <source>
        <strain evidence="7">SCR006</strain>
    </source>
</reference>
<dbReference type="Proteomes" id="UP000664218">
    <property type="component" value="Unassembled WGS sequence"/>
</dbReference>
<keyword evidence="7" id="KW-0808">Transferase</keyword>
<dbReference type="AlphaFoldDB" id="A0A939H8M2"/>
<dbReference type="GO" id="GO:0000287">
    <property type="term" value="F:magnesium ion binding"/>
    <property type="evidence" value="ECO:0007669"/>
    <property type="project" value="InterPro"/>
</dbReference>
<evidence type="ECO:0000313" key="7">
    <source>
        <dbReference type="EMBL" id="MBO1264529.1"/>
    </source>
</evidence>
<dbReference type="GO" id="GO:0008483">
    <property type="term" value="F:transaminase activity"/>
    <property type="evidence" value="ECO:0007669"/>
    <property type="project" value="UniProtKB-KW"/>
</dbReference>
<organism evidence="7 8">
    <name type="scientific">Proteiniclasticum aestuarii</name>
    <dbReference type="NCBI Taxonomy" id="2817862"/>
    <lineage>
        <taxon>Bacteria</taxon>
        <taxon>Bacillati</taxon>
        <taxon>Bacillota</taxon>
        <taxon>Clostridia</taxon>
        <taxon>Eubacteriales</taxon>
        <taxon>Clostridiaceae</taxon>
        <taxon>Proteiniclasticum</taxon>
    </lineage>
</organism>
<evidence type="ECO:0000256" key="5">
    <source>
        <dbReference type="ARBA" id="ARBA00047686"/>
    </source>
</evidence>
<dbReference type="InterPro" id="IPR036157">
    <property type="entry name" value="dUTPase-like_sf"/>
</dbReference>
<name>A0A939H8M2_9CLOT</name>
<evidence type="ECO:0000256" key="3">
    <source>
        <dbReference type="ARBA" id="ARBA00022801"/>
    </source>
</evidence>
<dbReference type="GO" id="GO:0046081">
    <property type="term" value="P:dUTP catabolic process"/>
    <property type="evidence" value="ECO:0007669"/>
    <property type="project" value="InterPro"/>
</dbReference>
<keyword evidence="4" id="KW-0546">Nucleotide metabolism</keyword>
<dbReference type="EMBL" id="JAFNJU010000003">
    <property type="protein sequence ID" value="MBO1264529.1"/>
    <property type="molecule type" value="Genomic_DNA"/>
</dbReference>
<dbReference type="EC" id="3.6.1.23" evidence="2"/>
<dbReference type="GO" id="GO:0006226">
    <property type="term" value="P:dUMP biosynthetic process"/>
    <property type="evidence" value="ECO:0007669"/>
    <property type="project" value="InterPro"/>
</dbReference>